<dbReference type="CDD" id="cd11058">
    <property type="entry name" value="CYP60B-like"/>
    <property type="match status" value="1"/>
</dbReference>
<evidence type="ECO:0000256" key="3">
    <source>
        <dbReference type="ARBA" id="ARBA00023004"/>
    </source>
</evidence>
<feature type="chain" id="PRO_5028968954" evidence="6">
    <location>
        <begin position="23"/>
        <end position="526"/>
    </location>
</feature>
<evidence type="ECO:0000256" key="6">
    <source>
        <dbReference type="SAM" id="SignalP"/>
    </source>
</evidence>
<dbReference type="InterPro" id="IPR050121">
    <property type="entry name" value="Cytochrome_P450_monoxygenase"/>
</dbReference>
<keyword evidence="5" id="KW-0503">Monooxygenase</keyword>
<dbReference type="PRINTS" id="PR00385">
    <property type="entry name" value="P450"/>
</dbReference>
<feature type="signal peptide" evidence="6">
    <location>
        <begin position="1"/>
        <end position="22"/>
    </location>
</feature>
<comment type="cofactor">
    <cofactor evidence="1 4">
        <name>heme</name>
        <dbReference type="ChEBI" id="CHEBI:30413"/>
    </cofactor>
</comment>
<organism evidence="7 8">
    <name type="scientific">Massariosphaeria phaeospora</name>
    <dbReference type="NCBI Taxonomy" id="100035"/>
    <lineage>
        <taxon>Eukaryota</taxon>
        <taxon>Fungi</taxon>
        <taxon>Dikarya</taxon>
        <taxon>Ascomycota</taxon>
        <taxon>Pezizomycotina</taxon>
        <taxon>Dothideomycetes</taxon>
        <taxon>Pleosporomycetidae</taxon>
        <taxon>Pleosporales</taxon>
        <taxon>Pleosporales incertae sedis</taxon>
        <taxon>Massariosphaeria</taxon>
    </lineage>
</organism>
<dbReference type="SUPFAM" id="SSF48264">
    <property type="entry name" value="Cytochrome P450"/>
    <property type="match status" value="1"/>
</dbReference>
<dbReference type="AlphaFoldDB" id="A0A7C8MCT7"/>
<evidence type="ECO:0000313" key="8">
    <source>
        <dbReference type="Proteomes" id="UP000481861"/>
    </source>
</evidence>
<dbReference type="PANTHER" id="PTHR24305:SF199">
    <property type="entry name" value="P450, PUTATIVE (EUROFUNG)-RELATED"/>
    <property type="match status" value="1"/>
</dbReference>
<dbReference type="InterPro" id="IPR001128">
    <property type="entry name" value="Cyt_P450"/>
</dbReference>
<evidence type="ECO:0000313" key="7">
    <source>
        <dbReference type="EMBL" id="KAF2866144.1"/>
    </source>
</evidence>
<gene>
    <name evidence="7" type="ORF">BDV95DRAFT_631936</name>
</gene>
<dbReference type="Proteomes" id="UP000481861">
    <property type="component" value="Unassembled WGS sequence"/>
</dbReference>
<dbReference type="PRINTS" id="PR00463">
    <property type="entry name" value="EP450I"/>
</dbReference>
<dbReference type="InterPro" id="IPR002401">
    <property type="entry name" value="Cyt_P450_E_grp-I"/>
</dbReference>
<dbReference type="EMBL" id="JAADJZ010000029">
    <property type="protein sequence ID" value="KAF2866144.1"/>
    <property type="molecule type" value="Genomic_DNA"/>
</dbReference>
<keyword evidence="6" id="KW-0732">Signal</keyword>
<name>A0A7C8MCT7_9PLEO</name>
<dbReference type="InterPro" id="IPR036396">
    <property type="entry name" value="Cyt_P450_sf"/>
</dbReference>
<dbReference type="Pfam" id="PF00067">
    <property type="entry name" value="p450"/>
    <property type="match status" value="1"/>
</dbReference>
<keyword evidence="5" id="KW-0560">Oxidoreductase</keyword>
<dbReference type="InterPro" id="IPR017972">
    <property type="entry name" value="Cyt_P450_CS"/>
</dbReference>
<sequence>MVHVSALVITFSLSLLYPIAKAIYNVAFHPLSNVPGPSNWAASRIPFIRCLLRGTLVQDVERLHRKYGQVVRIAPDEVTFAHPDAWTEILQPRPGRQQFLKDALWWSEPSPKSLINAIDPATHARIRKTLVPAFTSGALKAQEPIIQRYVSLLIERLRQQVHAAEVADGSTNGAVVDIFPWLNFTTFDVFGDLGFGESFNCLEHSEYHPWIALIFDNIKAIAFVNSVKFYPALDWLLTRCIPASLKKVQADHFQQVVDKVRRRMNWEVTREDLMFHTLKEAKEGQGMSLDEIDYTFAALTIAGSETTATVLGGIVNFLSADGARCRLLSDEVRSAFASEAEITLSRVGGLEYMNGVINEGLRLCPPVPWILPRRVPAGGERVCGVWLAGGTAVSIQQYVLNRDPALFHDASSFVPERWLAGEDSQAASPYASDQRGAVQAFSVGPRSCLGKQLAWAEMRLIVARLVWAFDITAAGRERDGGGGGGALQWEHLRTFLLVEKRAIAVRLRRRQARAGGRAEGGASGSA</sequence>
<keyword evidence="8" id="KW-1185">Reference proteome</keyword>
<dbReference type="Gene3D" id="1.10.630.10">
    <property type="entry name" value="Cytochrome P450"/>
    <property type="match status" value="1"/>
</dbReference>
<comment type="similarity">
    <text evidence="5">Belongs to the cytochrome P450 family.</text>
</comment>
<dbReference type="GO" id="GO:0016705">
    <property type="term" value="F:oxidoreductase activity, acting on paired donors, with incorporation or reduction of molecular oxygen"/>
    <property type="evidence" value="ECO:0007669"/>
    <property type="project" value="InterPro"/>
</dbReference>
<keyword evidence="3 4" id="KW-0408">Iron</keyword>
<feature type="binding site" description="axial binding residue" evidence="4">
    <location>
        <position position="448"/>
    </location>
    <ligand>
        <name>heme</name>
        <dbReference type="ChEBI" id="CHEBI:30413"/>
    </ligand>
    <ligandPart>
        <name>Fe</name>
        <dbReference type="ChEBI" id="CHEBI:18248"/>
    </ligandPart>
</feature>
<dbReference type="OrthoDB" id="1470350at2759"/>
<keyword evidence="4 5" id="KW-0349">Heme</keyword>
<evidence type="ECO:0000256" key="2">
    <source>
        <dbReference type="ARBA" id="ARBA00022723"/>
    </source>
</evidence>
<comment type="caution">
    <text evidence="7">The sequence shown here is derived from an EMBL/GenBank/DDBJ whole genome shotgun (WGS) entry which is preliminary data.</text>
</comment>
<proteinExistence type="inferred from homology"/>
<accession>A0A7C8MCT7</accession>
<dbReference type="GO" id="GO:0005506">
    <property type="term" value="F:iron ion binding"/>
    <property type="evidence" value="ECO:0007669"/>
    <property type="project" value="InterPro"/>
</dbReference>
<dbReference type="GO" id="GO:0004497">
    <property type="term" value="F:monooxygenase activity"/>
    <property type="evidence" value="ECO:0007669"/>
    <property type="project" value="UniProtKB-KW"/>
</dbReference>
<reference evidence="7 8" key="1">
    <citation type="submission" date="2020-01" db="EMBL/GenBank/DDBJ databases">
        <authorList>
            <consortium name="DOE Joint Genome Institute"/>
            <person name="Haridas S."/>
            <person name="Albert R."/>
            <person name="Binder M."/>
            <person name="Bloem J."/>
            <person name="Labutti K."/>
            <person name="Salamov A."/>
            <person name="Andreopoulos B."/>
            <person name="Baker S.E."/>
            <person name="Barry K."/>
            <person name="Bills G."/>
            <person name="Bluhm B.H."/>
            <person name="Cannon C."/>
            <person name="Castanera R."/>
            <person name="Culley D.E."/>
            <person name="Daum C."/>
            <person name="Ezra D."/>
            <person name="Gonzalez J.B."/>
            <person name="Henrissat B."/>
            <person name="Kuo A."/>
            <person name="Liang C."/>
            <person name="Lipzen A."/>
            <person name="Lutzoni F."/>
            <person name="Magnuson J."/>
            <person name="Mondo S."/>
            <person name="Nolan M."/>
            <person name="Ohm R."/>
            <person name="Pangilinan J."/>
            <person name="Park H.-J.H."/>
            <person name="Ramirez L."/>
            <person name="Alfaro M."/>
            <person name="Sun H."/>
            <person name="Tritt A."/>
            <person name="Yoshinaga Y."/>
            <person name="Zwiers L.-H.L."/>
            <person name="Turgeon B.G."/>
            <person name="Goodwin S.B."/>
            <person name="Spatafora J.W."/>
            <person name="Crous P.W."/>
            <person name="Grigoriev I.V."/>
        </authorList>
    </citation>
    <scope>NUCLEOTIDE SEQUENCE [LARGE SCALE GENOMIC DNA]</scope>
    <source>
        <strain evidence="7 8">CBS 611.86</strain>
    </source>
</reference>
<dbReference type="GO" id="GO:0020037">
    <property type="term" value="F:heme binding"/>
    <property type="evidence" value="ECO:0007669"/>
    <property type="project" value="InterPro"/>
</dbReference>
<evidence type="ECO:0000256" key="5">
    <source>
        <dbReference type="RuleBase" id="RU000461"/>
    </source>
</evidence>
<evidence type="ECO:0000256" key="1">
    <source>
        <dbReference type="ARBA" id="ARBA00001971"/>
    </source>
</evidence>
<dbReference type="PANTHER" id="PTHR24305">
    <property type="entry name" value="CYTOCHROME P450"/>
    <property type="match status" value="1"/>
</dbReference>
<protein>
    <submittedName>
        <fullName evidence="7">Cytochrome P450</fullName>
    </submittedName>
</protein>
<dbReference type="PROSITE" id="PS00086">
    <property type="entry name" value="CYTOCHROME_P450"/>
    <property type="match status" value="1"/>
</dbReference>
<keyword evidence="2 4" id="KW-0479">Metal-binding</keyword>
<evidence type="ECO:0000256" key="4">
    <source>
        <dbReference type="PIRSR" id="PIRSR602401-1"/>
    </source>
</evidence>